<protein>
    <submittedName>
        <fullName evidence="1">Flagellar protein G</fullName>
    </submittedName>
</protein>
<dbReference type="Proteomes" id="UP000281564">
    <property type="component" value="Unassembled WGS sequence"/>
</dbReference>
<evidence type="ECO:0000313" key="2">
    <source>
        <dbReference type="Proteomes" id="UP000281564"/>
    </source>
</evidence>
<dbReference type="AlphaFoldDB" id="A0A3A6QGS7"/>
<evidence type="ECO:0000313" key="1">
    <source>
        <dbReference type="EMBL" id="RJX51425.1"/>
    </source>
</evidence>
<keyword evidence="1" id="KW-0966">Cell projection</keyword>
<dbReference type="GO" id="GO:0005198">
    <property type="term" value="F:structural molecule activity"/>
    <property type="evidence" value="ECO:0007669"/>
    <property type="project" value="InterPro"/>
</dbReference>
<dbReference type="EMBL" id="QMDW01000002">
    <property type="protein sequence ID" value="RJX51425.1"/>
    <property type="molecule type" value="Genomic_DNA"/>
</dbReference>
<organism evidence="1 2">
    <name type="scientific">Halonotius pteroides</name>
    <dbReference type="NCBI Taxonomy" id="268735"/>
    <lineage>
        <taxon>Archaea</taxon>
        <taxon>Methanobacteriati</taxon>
        <taxon>Methanobacteriota</taxon>
        <taxon>Stenosarchaea group</taxon>
        <taxon>Halobacteria</taxon>
        <taxon>Halobacteriales</taxon>
        <taxon>Haloferacaceae</taxon>
        <taxon>Halonotius</taxon>
    </lineage>
</organism>
<dbReference type="GO" id="GO:0097588">
    <property type="term" value="P:archaeal or bacterial-type flagellum-dependent cell motility"/>
    <property type="evidence" value="ECO:0007669"/>
    <property type="project" value="InterPro"/>
</dbReference>
<keyword evidence="2" id="KW-1185">Reference proteome</keyword>
<keyword evidence="1" id="KW-0282">Flagellum</keyword>
<accession>A0A3A6QGS7</accession>
<dbReference type="InterPro" id="IPR002774">
    <property type="entry name" value="Flagellin_arc-type"/>
</dbReference>
<dbReference type="PANTHER" id="PTHR42200:SF2">
    <property type="entry name" value="ARCHAEAL FLAGELLA-RELATED PROTEIN F"/>
    <property type="match status" value="1"/>
</dbReference>
<gene>
    <name evidence="1" type="ORF">DP106_01655</name>
</gene>
<dbReference type="OrthoDB" id="183655at2157"/>
<reference evidence="1 2" key="1">
    <citation type="submission" date="2018-06" db="EMBL/GenBank/DDBJ databases">
        <title>Halonotius sp. F13-13 a new haloarchaeeon isolated from a solar saltern from Isla Cristina, Huelva, Spain.</title>
        <authorList>
            <person name="Duran-Viseras A."/>
            <person name="Sanchez-Porro C."/>
            <person name="Ventosa A."/>
        </authorList>
    </citation>
    <scope>NUCLEOTIDE SEQUENCE [LARGE SCALE GENOMIC DNA]</scope>
    <source>
        <strain evidence="1 2">CECT 7525</strain>
    </source>
</reference>
<dbReference type="RefSeq" id="WP_120082875.1">
    <property type="nucleotide sequence ID" value="NZ_QMDW01000002.1"/>
</dbReference>
<dbReference type="PANTHER" id="PTHR42200">
    <property type="entry name" value="ARCHAEAL FLAGELLA-RELATED PROTEIN F-RELATED"/>
    <property type="match status" value="1"/>
</dbReference>
<sequence length="152" mass="15987">MASVSVSHLIIFIASLVVAAGVAGTLTTGVERVSNAVEDGSLDVSQQVRTDIDIVSDPANPTIDGTTGNLTVHVRNTGSQAIFIRPDAVDMVLNGQFVTNSDFTITDANGGKTVARTGDVMAIEIDSSLVQSGDNRLFLTINSDEEVYAFRN</sequence>
<name>A0A3A6QGS7_9EURY</name>
<keyword evidence="1" id="KW-0969">Cilium</keyword>
<proteinExistence type="predicted"/>
<comment type="caution">
    <text evidence="1">The sequence shown here is derived from an EMBL/GenBank/DDBJ whole genome shotgun (WGS) entry which is preliminary data.</text>
</comment>
<dbReference type="Pfam" id="PF01917">
    <property type="entry name" value="Flagellin_arch-type"/>
    <property type="match status" value="1"/>
</dbReference>